<dbReference type="EMBL" id="CAJRGZ010000014">
    <property type="protein sequence ID" value="CAG5138629.1"/>
    <property type="molecule type" value="Genomic_DNA"/>
</dbReference>
<accession>A0A8J2HV80</accession>
<evidence type="ECO:0000313" key="2">
    <source>
        <dbReference type="EMBL" id="CAG5138629.1"/>
    </source>
</evidence>
<proteinExistence type="predicted"/>
<evidence type="ECO:0000313" key="3">
    <source>
        <dbReference type="Proteomes" id="UP000676310"/>
    </source>
</evidence>
<gene>
    <name evidence="2" type="ORF">ALTATR162_LOCUS408</name>
</gene>
<sequence>MVKLIGGWINLNEKYGDMFKGDFNPKISNKNTLKAPPQKKCFLQLHFAFCDECGERFGVWARKGCAKHPYSLGYNVVFKAVRDHWPDAAIEKLLAEGGSISDDYVTESFTDVIPPFMLDVLLEENDRYGFLRCVNSTQAQLENMAAIPSLNFAHNIQAHGKANNIEETVSIAAEVASFTDDGFQEDDFPPVVEADSHTESTTNGAVIPGLGPSETAVVTEATSKLQAQPSFATPRVTRTGKTSQTPTWLPSGLKGKQAKEWRQARAATERKKVREKETTQQAEEALEKAVKDAQKAKKAEEEARKGRTRHRRK</sequence>
<feature type="region of interest" description="Disordered" evidence="1">
    <location>
        <begin position="223"/>
        <end position="313"/>
    </location>
</feature>
<evidence type="ECO:0000256" key="1">
    <source>
        <dbReference type="SAM" id="MobiDB-lite"/>
    </source>
</evidence>
<reference evidence="2" key="1">
    <citation type="submission" date="2021-05" db="EMBL/GenBank/DDBJ databases">
        <authorList>
            <person name="Stam R."/>
        </authorList>
    </citation>
    <scope>NUCLEOTIDE SEQUENCE</scope>
    <source>
        <strain evidence="2">CS162</strain>
    </source>
</reference>
<name>A0A8J2HV80_9PLEO</name>
<protein>
    <submittedName>
        <fullName evidence="2">Uncharacterized protein</fullName>
    </submittedName>
</protein>
<feature type="compositionally biased region" description="Polar residues" evidence="1">
    <location>
        <begin position="239"/>
        <end position="248"/>
    </location>
</feature>
<dbReference type="GeneID" id="67015707"/>
<dbReference type="RefSeq" id="XP_043163937.1">
    <property type="nucleotide sequence ID" value="XM_043308002.1"/>
</dbReference>
<feature type="region of interest" description="Disordered" evidence="1">
    <location>
        <begin position="182"/>
        <end position="211"/>
    </location>
</feature>
<dbReference type="AlphaFoldDB" id="A0A8J2HV80"/>
<dbReference type="Proteomes" id="UP000676310">
    <property type="component" value="Unassembled WGS sequence"/>
</dbReference>
<comment type="caution">
    <text evidence="2">The sequence shown here is derived from an EMBL/GenBank/DDBJ whole genome shotgun (WGS) entry which is preliminary data.</text>
</comment>
<organism evidence="2 3">
    <name type="scientific">Alternaria atra</name>
    <dbReference type="NCBI Taxonomy" id="119953"/>
    <lineage>
        <taxon>Eukaryota</taxon>
        <taxon>Fungi</taxon>
        <taxon>Dikarya</taxon>
        <taxon>Ascomycota</taxon>
        <taxon>Pezizomycotina</taxon>
        <taxon>Dothideomycetes</taxon>
        <taxon>Pleosporomycetidae</taxon>
        <taxon>Pleosporales</taxon>
        <taxon>Pleosporineae</taxon>
        <taxon>Pleosporaceae</taxon>
        <taxon>Alternaria</taxon>
        <taxon>Alternaria sect. Ulocladioides</taxon>
    </lineage>
</organism>
<keyword evidence="3" id="KW-1185">Reference proteome</keyword>
<feature type="compositionally biased region" description="Basic and acidic residues" evidence="1">
    <location>
        <begin position="257"/>
        <end position="278"/>
    </location>
</feature>
<feature type="compositionally biased region" description="Basic and acidic residues" evidence="1">
    <location>
        <begin position="285"/>
        <end position="305"/>
    </location>
</feature>
<dbReference type="OrthoDB" id="3783929at2759"/>